<dbReference type="EMBL" id="JAIFRP010004662">
    <property type="protein sequence ID" value="KAK2574842.1"/>
    <property type="molecule type" value="Genomic_DNA"/>
</dbReference>
<organism evidence="1 2">
    <name type="scientific">Odynerus spinipes</name>
    <dbReference type="NCBI Taxonomy" id="1348599"/>
    <lineage>
        <taxon>Eukaryota</taxon>
        <taxon>Metazoa</taxon>
        <taxon>Ecdysozoa</taxon>
        <taxon>Arthropoda</taxon>
        <taxon>Hexapoda</taxon>
        <taxon>Insecta</taxon>
        <taxon>Pterygota</taxon>
        <taxon>Neoptera</taxon>
        <taxon>Endopterygota</taxon>
        <taxon>Hymenoptera</taxon>
        <taxon>Apocrita</taxon>
        <taxon>Aculeata</taxon>
        <taxon>Vespoidea</taxon>
        <taxon>Vespidae</taxon>
        <taxon>Eumeninae</taxon>
        <taxon>Odynerus</taxon>
    </lineage>
</organism>
<sequence length="283" mass="32839">MSSLIPLKVVSKLIVSTCFFEPLEYCTRGYLTDGFCNFHEQFMFNVCGENVGMVMKDLRRRTVFVKTPRKLIKYPVELRPDFIKVFPLLELFDDIEEFENNLDLSLFAYNLLQKYRKPEDVTRIVNEHKAYIMRIVRMYTTSTNTTRVEDAKIGQYMEAWIKDRSNDLLANPFNIKLIYMDDQAQLRWINLSECSILTQMIVLLFENPYVISKSLNNACLSVPAAYTIVDRCIALDCTKAAHGTLTKEGITAYGDPATISMFRSDNNESISFVRDNYNPEREI</sequence>
<reference evidence="1" key="2">
    <citation type="journal article" date="2023" name="Commun. Biol.">
        <title>Intrasexual cuticular hydrocarbon dimorphism in a wasp sheds light on hydrocarbon biosynthesis genes in Hymenoptera.</title>
        <authorList>
            <person name="Moris V.C."/>
            <person name="Podsiadlowski L."/>
            <person name="Martin S."/>
            <person name="Oeyen J.P."/>
            <person name="Donath A."/>
            <person name="Petersen M."/>
            <person name="Wilbrandt J."/>
            <person name="Misof B."/>
            <person name="Liedtke D."/>
            <person name="Thamm M."/>
            <person name="Scheiner R."/>
            <person name="Schmitt T."/>
            <person name="Niehuis O."/>
        </authorList>
    </citation>
    <scope>NUCLEOTIDE SEQUENCE</scope>
    <source>
        <strain evidence="1">GBR_01_08_01A</strain>
    </source>
</reference>
<dbReference type="AlphaFoldDB" id="A0AAD9R841"/>
<proteinExistence type="predicted"/>
<name>A0AAD9R841_9HYME</name>
<dbReference type="Proteomes" id="UP001258017">
    <property type="component" value="Unassembled WGS sequence"/>
</dbReference>
<evidence type="ECO:0000313" key="2">
    <source>
        <dbReference type="Proteomes" id="UP001258017"/>
    </source>
</evidence>
<accession>A0AAD9R841</accession>
<protein>
    <submittedName>
        <fullName evidence="1">Uncharacterized protein</fullName>
    </submittedName>
</protein>
<feature type="non-terminal residue" evidence="1">
    <location>
        <position position="283"/>
    </location>
</feature>
<keyword evidence="2" id="KW-1185">Reference proteome</keyword>
<comment type="caution">
    <text evidence="1">The sequence shown here is derived from an EMBL/GenBank/DDBJ whole genome shotgun (WGS) entry which is preliminary data.</text>
</comment>
<reference evidence="1" key="1">
    <citation type="submission" date="2021-08" db="EMBL/GenBank/DDBJ databases">
        <authorList>
            <person name="Misof B."/>
            <person name="Oliver O."/>
            <person name="Podsiadlowski L."/>
            <person name="Donath A."/>
            <person name="Peters R."/>
            <person name="Mayer C."/>
            <person name="Rust J."/>
            <person name="Gunkel S."/>
            <person name="Lesny P."/>
            <person name="Martin S."/>
            <person name="Oeyen J.P."/>
            <person name="Petersen M."/>
            <person name="Panagiotis P."/>
            <person name="Wilbrandt J."/>
            <person name="Tanja T."/>
        </authorList>
    </citation>
    <scope>NUCLEOTIDE SEQUENCE</scope>
    <source>
        <strain evidence="1">GBR_01_08_01A</strain>
        <tissue evidence="1">Thorax + abdomen</tissue>
    </source>
</reference>
<evidence type="ECO:0000313" key="1">
    <source>
        <dbReference type="EMBL" id="KAK2574842.1"/>
    </source>
</evidence>
<gene>
    <name evidence="1" type="ORF">KPH14_013110</name>
</gene>